<keyword evidence="2" id="KW-1185">Reference proteome</keyword>
<dbReference type="OrthoDB" id="168607at2157"/>
<sequence>MIVVVPVDPPWPGLVLPSLVESTPLSESAAVTLYEAAVTDVVRAAEQSGGDVLLNYRDEETIPDAATDAGTGDAETAVRELAEAALEPTDAETVRFERQVGSTHAARIGNTVTHLLERDQADAVGVLEPTVPLVARTELDGAAMSLRRHDVVLGPSSNGRAYFAGFTEPIDFTDAYETPAVSTIAKRTAAAEADLKLGFAPMLPTVATESGLCATIATLEARQQAGRPGTDTMAAAVAELGLTVGPDETLERTETDNPF</sequence>
<organism evidence="1 2">
    <name type="scientific">Natrialba taiwanensis DSM 12281</name>
    <dbReference type="NCBI Taxonomy" id="1230458"/>
    <lineage>
        <taxon>Archaea</taxon>
        <taxon>Methanobacteriati</taxon>
        <taxon>Methanobacteriota</taxon>
        <taxon>Stenosarchaea group</taxon>
        <taxon>Halobacteria</taxon>
        <taxon>Halobacteriales</taxon>
        <taxon>Natrialbaceae</taxon>
        <taxon>Natrialba</taxon>
    </lineage>
</organism>
<evidence type="ECO:0008006" key="3">
    <source>
        <dbReference type="Google" id="ProtNLM"/>
    </source>
</evidence>
<proteinExistence type="predicted"/>
<dbReference type="AlphaFoldDB" id="L9ZJG0"/>
<gene>
    <name evidence="1" type="ORF">C484_20462</name>
</gene>
<reference evidence="1 2" key="1">
    <citation type="journal article" date="2014" name="PLoS Genet.">
        <title>Phylogenetically driven sequencing of extremely halophilic archaea reveals strategies for static and dynamic osmo-response.</title>
        <authorList>
            <person name="Becker E.A."/>
            <person name="Seitzer P.M."/>
            <person name="Tritt A."/>
            <person name="Larsen D."/>
            <person name="Krusor M."/>
            <person name="Yao A.I."/>
            <person name="Wu D."/>
            <person name="Madern D."/>
            <person name="Eisen J.A."/>
            <person name="Darling A.E."/>
            <person name="Facciotti M.T."/>
        </authorList>
    </citation>
    <scope>NUCLEOTIDE SEQUENCE [LARGE SCALE GENOMIC DNA]</scope>
    <source>
        <strain evidence="1 2">DSM 12281</strain>
    </source>
</reference>
<protein>
    <recommendedName>
        <fullName evidence="3">DUF2064 domain-containing protein</fullName>
    </recommendedName>
</protein>
<dbReference type="Proteomes" id="UP000011648">
    <property type="component" value="Unassembled WGS sequence"/>
</dbReference>
<evidence type="ECO:0000313" key="2">
    <source>
        <dbReference type="Proteomes" id="UP000011648"/>
    </source>
</evidence>
<dbReference type="RefSeq" id="WP_006827674.1">
    <property type="nucleotide sequence ID" value="NZ_AOIL01000067.1"/>
</dbReference>
<dbReference type="Gene3D" id="3.90.550.10">
    <property type="entry name" value="Spore Coat Polysaccharide Biosynthesis Protein SpsA, Chain A"/>
    <property type="match status" value="1"/>
</dbReference>
<name>L9ZJG0_9EURY</name>
<evidence type="ECO:0000313" key="1">
    <source>
        <dbReference type="EMBL" id="ELY85727.1"/>
    </source>
</evidence>
<accession>L9ZJG0</accession>
<dbReference type="PANTHER" id="PTHR36529">
    <property type="entry name" value="SLL1095 PROTEIN"/>
    <property type="match status" value="1"/>
</dbReference>
<dbReference type="PANTHER" id="PTHR36529:SF1">
    <property type="entry name" value="GLYCOSYLTRANSFERASE"/>
    <property type="match status" value="1"/>
</dbReference>
<dbReference type="EMBL" id="AOIL01000067">
    <property type="protein sequence ID" value="ELY85727.1"/>
    <property type="molecule type" value="Genomic_DNA"/>
</dbReference>
<dbReference type="InterPro" id="IPR018641">
    <property type="entry name" value="Trfase_1_rSAM/seldom-assoc"/>
</dbReference>
<comment type="caution">
    <text evidence="1">The sequence shown here is derived from an EMBL/GenBank/DDBJ whole genome shotgun (WGS) entry which is preliminary data.</text>
</comment>
<dbReference type="PATRIC" id="fig|1230458.4.peg.4122"/>
<dbReference type="InterPro" id="IPR029044">
    <property type="entry name" value="Nucleotide-diphossugar_trans"/>
</dbReference>